<sequence>MIPVTFVVSLVSAIFWFSYAAAKNALWASVSLPAFLWVIGYVGLATYVAWGVENAFGKPPVAEWGKIKVGYVAGAFLAPLFLLSMVFAMDHGAKVF</sequence>
<evidence type="ECO:0000313" key="3">
    <source>
        <dbReference type="Proteomes" id="UP000032614"/>
    </source>
</evidence>
<proteinExistence type="predicted"/>
<evidence type="ECO:0000313" key="2">
    <source>
        <dbReference type="EMBL" id="AJZ57552.1"/>
    </source>
</evidence>
<dbReference type="AlphaFoldDB" id="A0AAU8SVU9"/>
<keyword evidence="1" id="KW-0812">Transmembrane</keyword>
<feature type="transmembrane region" description="Helical" evidence="1">
    <location>
        <begin position="30"/>
        <end position="50"/>
    </location>
</feature>
<gene>
    <name evidence="2" type="ORF">OI25_2916</name>
</gene>
<keyword evidence="1" id="KW-0472">Membrane</keyword>
<evidence type="ECO:0000256" key="1">
    <source>
        <dbReference type="SAM" id="Phobius"/>
    </source>
</evidence>
<dbReference type="Proteomes" id="UP000032614">
    <property type="component" value="Chromosome 1"/>
</dbReference>
<dbReference type="GeneID" id="66521102"/>
<protein>
    <submittedName>
        <fullName evidence="2">Membrane protein</fullName>
    </submittedName>
</protein>
<keyword evidence="1" id="KW-1133">Transmembrane helix</keyword>
<dbReference type="RefSeq" id="WP_149029675.1">
    <property type="nucleotide sequence ID" value="NZ_CP010026.1"/>
</dbReference>
<dbReference type="EMBL" id="CP010026">
    <property type="protein sequence ID" value="AJZ57552.1"/>
    <property type="molecule type" value="Genomic_DNA"/>
</dbReference>
<dbReference type="KEGG" id="bfn:OI25_2916"/>
<name>A0AAU8SVU9_9BURK</name>
<reference evidence="2 3" key="1">
    <citation type="journal article" date="2015" name="Genome Announc.">
        <title>Complete genome sequences for 59 burkholderia isolates, both pathogenic and near neighbor.</title>
        <authorList>
            <person name="Johnson S.L."/>
            <person name="Bishop-Lilly K.A."/>
            <person name="Ladner J.T."/>
            <person name="Daligault H.E."/>
            <person name="Davenport K.W."/>
            <person name="Jaissle J."/>
            <person name="Frey K.G."/>
            <person name="Koroleva G.I."/>
            <person name="Bruce D.C."/>
            <person name="Coyne S.R."/>
            <person name="Broomall S.M."/>
            <person name="Li P.E."/>
            <person name="Teshima H."/>
            <person name="Gibbons H.S."/>
            <person name="Palacios G.F."/>
            <person name="Rosenzweig C.N."/>
            <person name="Redden C.L."/>
            <person name="Xu Y."/>
            <person name="Minogue T.D."/>
            <person name="Chain P.S."/>
        </authorList>
    </citation>
    <scope>NUCLEOTIDE SEQUENCE [LARGE SCALE GENOMIC DNA]</scope>
    <source>
        <strain evidence="2 3">ATCC BAA-463</strain>
    </source>
</reference>
<feature type="transmembrane region" description="Helical" evidence="1">
    <location>
        <begin position="71"/>
        <end position="89"/>
    </location>
</feature>
<organism evidence="2 3">
    <name type="scientific">Paraburkholderia fungorum</name>
    <dbReference type="NCBI Taxonomy" id="134537"/>
    <lineage>
        <taxon>Bacteria</taxon>
        <taxon>Pseudomonadati</taxon>
        <taxon>Pseudomonadota</taxon>
        <taxon>Betaproteobacteria</taxon>
        <taxon>Burkholderiales</taxon>
        <taxon>Burkholderiaceae</taxon>
        <taxon>Paraburkholderia</taxon>
    </lineage>
</organism>
<accession>A0AAU8SVU9</accession>